<dbReference type="Gene3D" id="3.10.129.120">
    <property type="match status" value="1"/>
</dbReference>
<feature type="domain" description="Carrier" evidence="8">
    <location>
        <begin position="2879"/>
        <end position="2953"/>
    </location>
</feature>
<dbReference type="PROSITE" id="PS50075">
    <property type="entry name" value="CARRIER"/>
    <property type="match status" value="2"/>
</dbReference>
<dbReference type="Pfam" id="PF08659">
    <property type="entry name" value="KR"/>
    <property type="match status" value="1"/>
</dbReference>
<evidence type="ECO:0000259" key="9">
    <source>
        <dbReference type="PROSITE" id="PS52004"/>
    </source>
</evidence>
<dbReference type="InterPro" id="IPR018201">
    <property type="entry name" value="Ketoacyl_synth_AS"/>
</dbReference>
<feature type="active site" description="Proton acceptor; for dehydratase activity" evidence="6">
    <location>
        <position position="527"/>
    </location>
</feature>
<evidence type="ECO:0000256" key="5">
    <source>
        <dbReference type="ARBA" id="ARBA00054155"/>
    </source>
</evidence>
<dbReference type="Pfam" id="PF02801">
    <property type="entry name" value="Ketoacyl-synt_C"/>
    <property type="match status" value="2"/>
</dbReference>
<evidence type="ECO:0000313" key="11">
    <source>
        <dbReference type="EMBL" id="KUZ93725.1"/>
    </source>
</evidence>
<organism evidence="11 12">
    <name type="scientific">Burkholderia ubonensis</name>
    <dbReference type="NCBI Taxonomy" id="101571"/>
    <lineage>
        <taxon>Bacteria</taxon>
        <taxon>Pseudomonadati</taxon>
        <taxon>Pseudomonadota</taxon>
        <taxon>Betaproteobacteria</taxon>
        <taxon>Burkholderiales</taxon>
        <taxon>Burkholderiaceae</taxon>
        <taxon>Burkholderia</taxon>
        <taxon>Burkholderia cepacia complex</taxon>
    </lineage>
</organism>
<dbReference type="Gene3D" id="3.40.50.150">
    <property type="entry name" value="Vaccinia Virus protein VP39"/>
    <property type="match status" value="1"/>
</dbReference>
<dbReference type="SUPFAM" id="SSF51735">
    <property type="entry name" value="NAD(P)-binding Rossmann-fold domains"/>
    <property type="match status" value="2"/>
</dbReference>
<dbReference type="InterPro" id="IPR049900">
    <property type="entry name" value="PKS_mFAS_DH"/>
</dbReference>
<dbReference type="InterPro" id="IPR029063">
    <property type="entry name" value="SAM-dependent_MTases_sf"/>
</dbReference>
<evidence type="ECO:0008006" key="13">
    <source>
        <dbReference type="Google" id="ProtNLM"/>
    </source>
</evidence>
<keyword evidence="1" id="KW-0596">Phosphopantetheine</keyword>
<dbReference type="InterPro" id="IPR050091">
    <property type="entry name" value="PKS_NRPS_Biosynth_Enz"/>
</dbReference>
<dbReference type="InterPro" id="IPR013968">
    <property type="entry name" value="PKS_KR"/>
</dbReference>
<dbReference type="Pfam" id="PF21089">
    <property type="entry name" value="PKS_DH_N"/>
    <property type="match status" value="2"/>
</dbReference>
<comment type="caution">
    <text evidence="11">The sequence shown here is derived from an EMBL/GenBank/DDBJ whole genome shotgun (WGS) entry which is preliminary data.</text>
</comment>
<dbReference type="Pfam" id="PF14765">
    <property type="entry name" value="PS-DH"/>
    <property type="match status" value="2"/>
</dbReference>
<proteinExistence type="predicted"/>
<dbReference type="SUPFAM" id="SSF53335">
    <property type="entry name" value="S-adenosyl-L-methionine-dependent methyltransferases"/>
    <property type="match status" value="1"/>
</dbReference>
<feature type="active site" description="Proton donor; for dehydratase activity" evidence="6">
    <location>
        <position position="692"/>
    </location>
</feature>
<dbReference type="GO" id="GO:0004312">
    <property type="term" value="F:fatty acid synthase activity"/>
    <property type="evidence" value="ECO:0007669"/>
    <property type="project" value="TreeGrafter"/>
</dbReference>
<accession>A0A102LY00</accession>
<reference evidence="11 12" key="1">
    <citation type="submission" date="2015-11" db="EMBL/GenBank/DDBJ databases">
        <title>Expanding the genomic diversity of Burkholderia species for the development of highly accurate diagnostics.</title>
        <authorList>
            <person name="Sahl J."/>
            <person name="Keim P."/>
            <person name="Wagner D."/>
        </authorList>
    </citation>
    <scope>NUCLEOTIDE SEQUENCE [LARGE SCALE GENOMIC DNA]</scope>
    <source>
        <strain evidence="11 12">RF32-BP4</strain>
    </source>
</reference>
<feature type="region of interest" description="C-terminal hotdog fold" evidence="6">
    <location>
        <begin position="2690"/>
        <end position="2832"/>
    </location>
</feature>
<feature type="region of interest" description="N-terminal hotdog fold" evidence="6">
    <location>
        <begin position="2549"/>
        <end position="2673"/>
    </location>
</feature>
<dbReference type="GO" id="GO:0006633">
    <property type="term" value="P:fatty acid biosynthetic process"/>
    <property type="evidence" value="ECO:0007669"/>
    <property type="project" value="InterPro"/>
</dbReference>
<dbReference type="SMART" id="SM00825">
    <property type="entry name" value="PKS_KS"/>
    <property type="match status" value="2"/>
</dbReference>
<evidence type="ECO:0000259" key="10">
    <source>
        <dbReference type="PROSITE" id="PS52019"/>
    </source>
</evidence>
<dbReference type="InterPro" id="IPR057326">
    <property type="entry name" value="KR_dom"/>
</dbReference>
<feature type="region of interest" description="Disordered" evidence="7">
    <location>
        <begin position="613"/>
        <end position="633"/>
    </location>
</feature>
<feature type="domain" description="Carrier" evidence="8">
    <location>
        <begin position="1666"/>
        <end position="1743"/>
    </location>
</feature>
<dbReference type="InterPro" id="IPR020806">
    <property type="entry name" value="PKS_PP-bd"/>
</dbReference>
<dbReference type="PANTHER" id="PTHR43775">
    <property type="entry name" value="FATTY ACID SYNTHASE"/>
    <property type="match status" value="1"/>
</dbReference>
<dbReference type="Gene3D" id="3.40.50.720">
    <property type="entry name" value="NAD(P)-binding Rossmann-like Domain"/>
    <property type="match status" value="1"/>
</dbReference>
<feature type="active site" description="Proton donor; for dehydratase activity" evidence="6">
    <location>
        <position position="2745"/>
    </location>
</feature>
<dbReference type="InterPro" id="IPR049552">
    <property type="entry name" value="PKS_DH_N"/>
</dbReference>
<dbReference type="CDD" id="cd02440">
    <property type="entry name" value="AdoMet_MTases"/>
    <property type="match status" value="1"/>
</dbReference>
<evidence type="ECO:0000256" key="3">
    <source>
        <dbReference type="ARBA" id="ARBA00022679"/>
    </source>
</evidence>
<dbReference type="Pfam" id="PF08242">
    <property type="entry name" value="Methyltransf_12"/>
    <property type="match status" value="1"/>
</dbReference>
<dbReference type="Proteomes" id="UP000065521">
    <property type="component" value="Unassembled WGS sequence"/>
</dbReference>
<feature type="region of interest" description="N-terminal hotdog fold" evidence="6">
    <location>
        <begin position="496"/>
        <end position="617"/>
    </location>
</feature>
<dbReference type="SMART" id="SM01294">
    <property type="entry name" value="PKS_PP_betabranch"/>
    <property type="match status" value="1"/>
</dbReference>
<feature type="domain" description="Ketosynthase family 3 (KS3)" evidence="9">
    <location>
        <begin position="30"/>
        <end position="453"/>
    </location>
</feature>
<dbReference type="CDD" id="cd00833">
    <property type="entry name" value="PKS"/>
    <property type="match status" value="2"/>
</dbReference>
<evidence type="ECO:0000256" key="7">
    <source>
        <dbReference type="SAM" id="MobiDB-lite"/>
    </source>
</evidence>
<dbReference type="PROSITE" id="PS00606">
    <property type="entry name" value="KS3_1"/>
    <property type="match status" value="2"/>
</dbReference>
<dbReference type="SUPFAM" id="SSF53901">
    <property type="entry name" value="Thiolase-like"/>
    <property type="match status" value="2"/>
</dbReference>
<dbReference type="PROSITE" id="PS52004">
    <property type="entry name" value="KS3_2"/>
    <property type="match status" value="2"/>
</dbReference>
<dbReference type="InterPro" id="IPR042104">
    <property type="entry name" value="PKS_dehydratase_sf"/>
</dbReference>
<dbReference type="InterPro" id="IPR009081">
    <property type="entry name" value="PP-bd_ACP"/>
</dbReference>
<feature type="active site" description="Proton acceptor; for dehydratase activity" evidence="6">
    <location>
        <position position="2584"/>
    </location>
</feature>
<comment type="function">
    <text evidence="5">Involved in production of the polyketide antibiotic thailandamide.</text>
</comment>
<protein>
    <recommendedName>
        <fullName evidence="13">Polyketide synthase</fullName>
    </recommendedName>
</protein>
<dbReference type="PROSITE" id="PS52019">
    <property type="entry name" value="PKS_MFAS_DH"/>
    <property type="match status" value="2"/>
</dbReference>
<dbReference type="RefSeq" id="WP_059632149.1">
    <property type="nucleotide sequence ID" value="NZ_LOTK01000051.1"/>
</dbReference>
<dbReference type="Gene3D" id="1.10.1200.10">
    <property type="entry name" value="ACP-like"/>
    <property type="match status" value="2"/>
</dbReference>
<dbReference type="SMART" id="SM00823">
    <property type="entry name" value="PKS_PP"/>
    <property type="match status" value="2"/>
</dbReference>
<gene>
    <name evidence="11" type="ORF">WI38_09065</name>
</gene>
<dbReference type="PANTHER" id="PTHR43775:SF51">
    <property type="entry name" value="INACTIVE PHENOLPHTHIOCEROL SYNTHESIS POLYKETIDE SYNTHASE TYPE I PKS1-RELATED"/>
    <property type="match status" value="1"/>
</dbReference>
<feature type="domain" description="PKS/mFAS DH" evidence="10">
    <location>
        <begin position="496"/>
        <end position="793"/>
    </location>
</feature>
<dbReference type="InterPro" id="IPR014030">
    <property type="entry name" value="Ketoacyl_synth_N"/>
</dbReference>
<dbReference type="InterPro" id="IPR014031">
    <property type="entry name" value="Ketoacyl_synth_C"/>
</dbReference>
<dbReference type="SMART" id="SM00822">
    <property type="entry name" value="PKS_KR"/>
    <property type="match status" value="1"/>
</dbReference>
<name>A0A102LY00_9BURK</name>
<evidence type="ECO:0000256" key="4">
    <source>
        <dbReference type="ARBA" id="ARBA00023268"/>
    </source>
</evidence>
<keyword evidence="2" id="KW-0597">Phosphoprotein</keyword>
<dbReference type="InterPro" id="IPR036291">
    <property type="entry name" value="NAD(P)-bd_dom_sf"/>
</dbReference>
<dbReference type="EMBL" id="LOTN01000016">
    <property type="protein sequence ID" value="KUZ93725.1"/>
    <property type="molecule type" value="Genomic_DNA"/>
</dbReference>
<dbReference type="SUPFAM" id="SSF47336">
    <property type="entry name" value="ACP-like"/>
    <property type="match status" value="2"/>
</dbReference>
<dbReference type="FunFam" id="3.40.47.10:FF:000019">
    <property type="entry name" value="Polyketide synthase type I"/>
    <property type="match status" value="2"/>
</dbReference>
<keyword evidence="4" id="KW-0511">Multifunctional enzyme</keyword>
<dbReference type="InterPro" id="IPR036736">
    <property type="entry name" value="ACP-like_sf"/>
</dbReference>
<dbReference type="Gene3D" id="3.40.47.10">
    <property type="match status" value="2"/>
</dbReference>
<dbReference type="InterPro" id="IPR013217">
    <property type="entry name" value="Methyltransf_12"/>
</dbReference>
<evidence type="ECO:0000313" key="12">
    <source>
        <dbReference type="Proteomes" id="UP000065521"/>
    </source>
</evidence>
<dbReference type="InterPro" id="IPR016039">
    <property type="entry name" value="Thiolase-like"/>
</dbReference>
<feature type="compositionally biased region" description="Basic and acidic residues" evidence="7">
    <location>
        <begin position="2834"/>
        <end position="2852"/>
    </location>
</feature>
<dbReference type="Pfam" id="PF00550">
    <property type="entry name" value="PP-binding"/>
    <property type="match status" value="2"/>
</dbReference>
<keyword evidence="3" id="KW-0808">Transferase</keyword>
<feature type="region of interest" description="Disordered" evidence="7">
    <location>
        <begin position="2834"/>
        <end position="2854"/>
    </location>
</feature>
<dbReference type="Gene3D" id="3.10.129.110">
    <property type="entry name" value="Polyketide synthase dehydratase"/>
    <property type="match status" value="1"/>
</dbReference>
<dbReference type="SMART" id="SM00826">
    <property type="entry name" value="PKS_DH"/>
    <property type="match status" value="1"/>
</dbReference>
<dbReference type="Pfam" id="PF00109">
    <property type="entry name" value="ketoacyl-synt"/>
    <property type="match status" value="2"/>
</dbReference>
<sequence length="2989" mass="316350">MNDYKALLKSSIRKIQEQDRRIRELESGVDEPVAIIGMSCRFPGAADPDAFWRAIEDGADTVATMTGQRWDMDAWHADDAREAGRIYTRRFGLLDGIDGFEPAAFGISEDEAPYIDPQHRLLLEEAWFCLERAGLDVKSVKGADIGVFVGQMNSDYARLIRRAEDLNPYVGAGSAPSAAAGRLSYVFGLKGPSITIDTACSSSLVAVHLASQSLRLGECSMALAGGVNLLLSPETAVGACVARMLSARGRCNTFGNEADGYVRAEGCGLVLLKTLSRARADGDAVLAVIRGSAVNQDGRSHGLSAPNGPAQVQVMRDALARAHVDPAEVGYLETHGTGTPLGDPVEVQAIDAVYGRAEGRRASLALGAVKANMGHGESAAGIAGLIKLVQLLRHDRLPPVAHLDALNPHFDGLSEHLLFPKGAAAAWPQGRPALVALSSFGYTGTNAHLLLARGDEGADGAPARPAHRFERRRYWLPDYMTARAGALPALFDPVRHPFFATSMNEPDGGCLLAGELSLARQPFLRDHVVAGDVVLPASCFVDMVAHACATALGAAARIEQMSLLQPCVLDDAPLGLYCRVGARSGDTVAVDILTRRAGRDDWHHHVRASVRAARAPGARRHDPAADRAACPEPVSPDALRRAAREAGVAYGPAFRAIDGLWRGPGVALGRIVRPAALTGGWSGPGLHPVLLDACFQVIGAAAAGDGDPGGARGLFVPAALHGVEDAGHRAATIWCAARIVGPAPAWADDAQLHDYLRERDTFSVQLRVYDDDGREVVSVERFDAARYRPRPAADAWRDWLLARQWMPSRARRAAGFPFEAAALVAGLGPDEGAASRVVSATVRRGFDEIAAGYVRRALDALDLTPARLRAGLPSPQALESQYRIAPAHHRLVRRLLALRDTLPVPTRSTPELEAELRRELGGETRELDLLVRCGEVLADVLRGRVGALTLLFEPAQAADVESVYQDSAGSLALNDRIAALVARLADALPEGRPLRVLEVGAGTGATTSRVLPVLRARAAEYVFTDVSAHFLHRAEDKFAGDAFVTYRSFDLQAPPGEQGFDAGAFDVVIAVNVVHATAGIAASLAHLSECLAEGGMLILREVTEPQAWLDVTFGLTPGWWGFTDAELREDSPLLDAAQWDRVLREQGFEPALATPEAGRTESVIVARKAAARAGGHCVVFADADDWSAQLVAALRESGRIVSVVGADEDEDARRAPLERDDFAARLDAIETAHGAVTEIVYAWSARAATLDAADPEAAAEPYLREPLALCQALLLPRWRELQASFVTAGAQPVEGRVTEPLQALLWGHLPAFVNENARFARIVDVDRDEPVGPALLGALAQRDECQIAVRRDAWFVPRLRAATLVEAGAPVVSGDASYLITGGFGALGIETARALAAQGARHLLLLGRRVPESAEAALAGLRERGVAVHALVADVGDETALRAALASVPAEAPPLRGVVHSVGVLDDGVVGQQSWERYLRVLRPKMAGALLLHRLLDARALDFFVLYSSAAGLMGNPGQANHAAASAFLDAFAWYLRGQGVPAVALDWGAWSEIGAAAARDVGARLGAEGSIAGVIAPEQGAAVIARQFGCANTQLAVLPLNLRQPVDASRQPQVRRLLAELLADAPSPAGTRAADAARDDERDGAGEAAEAGDAWLARLLRMSVRERRRHLGDYLAQTAGALLKRPGAIDAQASLFDQGLDSLLAIDLRGTLERRFGQSFESTLLFDQPSVAALTEFLLGALAEQAPRADAPPASASVAAAARAPASAAAAAATPPAGPLDAHRDAADGAIAVVSMACRFPGGANSPEAFWELLANGVDTAGPIPPERWDHARYYDSEKGKPGKAYVDEGCFVDTVDQFYPERFGIAGIEAELMDPQQRMLLDVCYEAFERAGIDPGSLGGSETGVFMGVMTQDYLQLTQHVREHAFYVGTGSANSIVSGRIAHAFGLMGPAMTIDTACSSSLVTVQLACEQLRSGACDMAVAGGVSLQLTPEPLVLECAGGMLSPSGRCRTFDADADGFVRGEGCGVVVLKRLADAVAAGDPVVGVIRGGAVAHDGRAGGLTVPNGLAQQRVLEKALADAGIGRERVSYVEAHGTGTHLGDPIELNALQAVYGRTPRETPLLLGSVKTNIGHAEAAAGIAGLIKVLLSMRHETLPPHLHYRRATPNFDWARGALEVVGQRRGWHAAAPLVAGVSSFGLSGTNAHLLVEQYVAPVTLPDTPAGFVPLAMLSQVDRAQLAADAARYAAALANGAEAADVAYTLSVSRAGHAVQAVLPAGSAAQLRDGLLALAAGTGPAFDRPAASAPLEWRLGDGGRPDWAARAVHFYDLYPAFRDAVDACVDGLRARGRAPTTGRALCLGDAAAFEAAILVYAFGRLLQRLGVQPERIHARGPLCFVAAALGGALDPDAMLDGLVADDAQAVRDALAQLGERESEVALAFEPVPSWPVELNEAAARACRAHAPARGTQRVPAVVVLPSCALDGRPLGGLAGLVAALPAHGQRIDWHAYFEPSRARRIELPASRFPARRYWVPQTPAEPVAAPAPAPAPAAAGIVAADLVSARDGSRYVEFALDRERHPFLDEHRLGRDNVLPAAGTLALVLHALGRDALARGVTLEDARFLRPLRFGARLDAQLEIGADGRASLHDWSTAERAAQPFATVAQLAAEGGPTQAQADAWLASLRALREQAAERHDGDAFYRDRLPPQLRLGPSYRRIERLACDAGRALAEIRAIDSAFAVDPRVLDACLQAVNAIDRASDGEAGASYLPFALRRVSIAGWPAGERFSCVVRHLPDAGAAGELVYDLALVDEHERVFAVIEQARFRRAALPADDRDAATEAREAHEGHEAHEKPLAQTAPADNFAALPDDFAQLNPDAQEQVVAALVRDLLVRFLKIDAGAVSDERPFFDLGMDSVSAVEFSDRLDACFSLDLHVDTIFDYPSVASLTGYLLERLAAARAPHEPAGAAGQADAALPIDELSALLRQEMGDN</sequence>
<dbReference type="GO" id="GO:0031177">
    <property type="term" value="F:phosphopantetheine binding"/>
    <property type="evidence" value="ECO:0007669"/>
    <property type="project" value="InterPro"/>
</dbReference>
<evidence type="ECO:0000256" key="6">
    <source>
        <dbReference type="PROSITE-ProRule" id="PRU01363"/>
    </source>
</evidence>
<feature type="domain" description="PKS/mFAS DH" evidence="10">
    <location>
        <begin position="2549"/>
        <end position="2832"/>
    </location>
</feature>
<dbReference type="InterPro" id="IPR049551">
    <property type="entry name" value="PKS_DH_C"/>
</dbReference>
<evidence type="ECO:0000256" key="2">
    <source>
        <dbReference type="ARBA" id="ARBA00022553"/>
    </source>
</evidence>
<dbReference type="GO" id="GO:0004315">
    <property type="term" value="F:3-oxoacyl-[acyl-carrier-protein] synthase activity"/>
    <property type="evidence" value="ECO:0007669"/>
    <property type="project" value="InterPro"/>
</dbReference>
<dbReference type="CDD" id="cd08955">
    <property type="entry name" value="KR_2_FAS_SDR_x"/>
    <property type="match status" value="1"/>
</dbReference>
<dbReference type="InterPro" id="IPR020807">
    <property type="entry name" value="PKS_DH"/>
</dbReference>
<feature type="region of interest" description="C-terminal hotdog fold" evidence="6">
    <location>
        <begin position="631"/>
        <end position="793"/>
    </location>
</feature>
<dbReference type="InterPro" id="IPR020841">
    <property type="entry name" value="PKS_Beta-ketoAc_synthase_dom"/>
</dbReference>
<dbReference type="Gene3D" id="3.10.129.10">
    <property type="entry name" value="Hotdog Thioesterase"/>
    <property type="match status" value="1"/>
</dbReference>
<dbReference type="Gene3D" id="3.30.70.3290">
    <property type="match status" value="1"/>
</dbReference>
<evidence type="ECO:0000259" key="8">
    <source>
        <dbReference type="PROSITE" id="PS50075"/>
    </source>
</evidence>
<feature type="domain" description="Ketosynthase family 3 (KS3)" evidence="9">
    <location>
        <begin position="1789"/>
        <end position="2211"/>
    </location>
</feature>
<evidence type="ECO:0000256" key="1">
    <source>
        <dbReference type="ARBA" id="ARBA00022450"/>
    </source>
</evidence>